<protein>
    <submittedName>
        <fullName evidence="8">Serine/threonine-protein kinase</fullName>
        <ecNumber evidence="8">2.7.11.1</ecNumber>
    </submittedName>
</protein>
<accession>A0ABV8RNQ7</accession>
<dbReference type="Gene3D" id="1.10.510.10">
    <property type="entry name" value="Transferase(Phosphotransferase) domain 1"/>
    <property type="match status" value="1"/>
</dbReference>
<dbReference type="InterPro" id="IPR000719">
    <property type="entry name" value="Prot_kinase_dom"/>
</dbReference>
<dbReference type="SUPFAM" id="SSF56112">
    <property type="entry name" value="Protein kinase-like (PK-like)"/>
    <property type="match status" value="1"/>
</dbReference>
<sequence>MSENTPKDETPAGAGGGDEATRFIPAGQADDKTRFVAGSAAGSVPPSTPSTPPAGQAAQPAGQARQIQIGDVLNHTYEVRRFIARGGMGEVFEGVNVNAEDDRVAIKVMLPHLAADPLVQAMFSKEAKTLTRLRHPGLVQYRLLGREPTLGVTYIVTEFVDGVNLSEVLRTLDAAPADQVAMLRRLAAALGAAHELDAIHRDIAPDNVLLEGGRLKDAKIIDFGIAKDLDPSSKTIVGEGFAGKLGYVAPEQLGSYNRSVGPWTDVYSLGLVMLAVAQKRDVDMGGSLADAFEKRQSIPDLSAAPEELRPVLARMLEPDPANRLRSMDEVLAALSGQGPETTGLHHAPRVHAGATVLTPDASPQRQGGGKGLLYGGIAAALVALAAGGWFMFGGGGGTSGGAGGGDGAASERAARTAILAGLPKVECSWLDIASLHAQGDTVDFALRGVAGKPAAAETQIDGLLAAAGLTAGKADFDDVSRIDVKDCGPIEAFRQIRDYDGNRLTVSQRKYEMKKLGANYADAGDLAAVPIVEIDLSDYDGDVGLFGLEESGEIQPIITSRSQLVPGDGIAEPRKDVFRLSVQTDHKGWSGVLLLKGKGPFDAKMLSKPAGESDRNQIDEFLDAADKREWKSEMIWYRTVDEQPG</sequence>
<dbReference type="Proteomes" id="UP001595828">
    <property type="component" value="Unassembled WGS sequence"/>
</dbReference>
<gene>
    <name evidence="8" type="ORF">ACFO0A_04645</name>
</gene>
<feature type="domain" description="Protein kinase" evidence="7">
    <location>
        <begin position="77"/>
        <end position="334"/>
    </location>
</feature>
<evidence type="ECO:0000256" key="4">
    <source>
        <dbReference type="ARBA" id="ARBA00022840"/>
    </source>
</evidence>
<feature type="compositionally biased region" description="Low complexity" evidence="5">
    <location>
        <begin position="36"/>
        <end position="45"/>
    </location>
</feature>
<dbReference type="Gene3D" id="3.30.200.20">
    <property type="entry name" value="Phosphorylase Kinase, domain 1"/>
    <property type="match status" value="1"/>
</dbReference>
<keyword evidence="6" id="KW-0472">Membrane</keyword>
<keyword evidence="2" id="KW-0547">Nucleotide-binding</keyword>
<evidence type="ECO:0000256" key="3">
    <source>
        <dbReference type="ARBA" id="ARBA00022777"/>
    </source>
</evidence>
<evidence type="ECO:0000256" key="2">
    <source>
        <dbReference type="ARBA" id="ARBA00022741"/>
    </source>
</evidence>
<feature type="compositionally biased region" description="Low complexity" evidence="5">
    <location>
        <begin position="53"/>
        <end position="63"/>
    </location>
</feature>
<dbReference type="RefSeq" id="WP_379537799.1">
    <property type="nucleotide sequence ID" value="NZ_JBHSDR010000003.1"/>
</dbReference>
<keyword evidence="4" id="KW-0067">ATP-binding</keyword>
<feature type="region of interest" description="Disordered" evidence="5">
    <location>
        <begin position="1"/>
        <end position="63"/>
    </location>
</feature>
<keyword evidence="1 8" id="KW-0808">Transferase</keyword>
<dbReference type="CDD" id="cd14014">
    <property type="entry name" value="STKc_PknB_like"/>
    <property type="match status" value="1"/>
</dbReference>
<evidence type="ECO:0000259" key="7">
    <source>
        <dbReference type="PROSITE" id="PS50011"/>
    </source>
</evidence>
<dbReference type="SMART" id="SM00219">
    <property type="entry name" value="TyrKc"/>
    <property type="match status" value="1"/>
</dbReference>
<evidence type="ECO:0000256" key="6">
    <source>
        <dbReference type="SAM" id="Phobius"/>
    </source>
</evidence>
<dbReference type="EMBL" id="JBHSDR010000003">
    <property type="protein sequence ID" value="MFC4294344.1"/>
    <property type="molecule type" value="Genomic_DNA"/>
</dbReference>
<organism evidence="8 9">
    <name type="scientific">Novosphingobium tardum</name>
    <dbReference type="NCBI Taxonomy" id="1538021"/>
    <lineage>
        <taxon>Bacteria</taxon>
        <taxon>Pseudomonadati</taxon>
        <taxon>Pseudomonadota</taxon>
        <taxon>Alphaproteobacteria</taxon>
        <taxon>Sphingomonadales</taxon>
        <taxon>Sphingomonadaceae</taxon>
        <taxon>Novosphingobium</taxon>
    </lineage>
</organism>
<evidence type="ECO:0000256" key="5">
    <source>
        <dbReference type="SAM" id="MobiDB-lite"/>
    </source>
</evidence>
<evidence type="ECO:0000313" key="9">
    <source>
        <dbReference type="Proteomes" id="UP001595828"/>
    </source>
</evidence>
<keyword evidence="6" id="KW-1133">Transmembrane helix</keyword>
<dbReference type="InterPro" id="IPR011009">
    <property type="entry name" value="Kinase-like_dom_sf"/>
</dbReference>
<keyword evidence="3 8" id="KW-0418">Kinase</keyword>
<dbReference type="Pfam" id="PF00069">
    <property type="entry name" value="Pkinase"/>
    <property type="match status" value="1"/>
</dbReference>
<dbReference type="PANTHER" id="PTHR43289:SF34">
    <property type="entry name" value="SERINE_THREONINE-PROTEIN KINASE YBDM-RELATED"/>
    <property type="match status" value="1"/>
</dbReference>
<dbReference type="InterPro" id="IPR020635">
    <property type="entry name" value="Tyr_kinase_cat_dom"/>
</dbReference>
<keyword evidence="6" id="KW-0812">Transmembrane</keyword>
<reference evidence="9" key="1">
    <citation type="journal article" date="2019" name="Int. J. Syst. Evol. Microbiol.">
        <title>The Global Catalogue of Microorganisms (GCM) 10K type strain sequencing project: providing services to taxonomists for standard genome sequencing and annotation.</title>
        <authorList>
            <consortium name="The Broad Institute Genomics Platform"/>
            <consortium name="The Broad Institute Genome Sequencing Center for Infectious Disease"/>
            <person name="Wu L."/>
            <person name="Ma J."/>
        </authorList>
    </citation>
    <scope>NUCLEOTIDE SEQUENCE [LARGE SCALE GENOMIC DNA]</scope>
    <source>
        <strain evidence="9">CGMCC 1.12989</strain>
    </source>
</reference>
<feature type="transmembrane region" description="Helical" evidence="6">
    <location>
        <begin position="372"/>
        <end position="392"/>
    </location>
</feature>
<comment type="caution">
    <text evidence="8">The sequence shown here is derived from an EMBL/GenBank/DDBJ whole genome shotgun (WGS) entry which is preliminary data.</text>
</comment>
<keyword evidence="9" id="KW-1185">Reference proteome</keyword>
<proteinExistence type="predicted"/>
<evidence type="ECO:0000256" key="1">
    <source>
        <dbReference type="ARBA" id="ARBA00022679"/>
    </source>
</evidence>
<name>A0ABV8RNQ7_9SPHN</name>
<dbReference type="PROSITE" id="PS50011">
    <property type="entry name" value="PROTEIN_KINASE_DOM"/>
    <property type="match status" value="1"/>
</dbReference>
<dbReference type="EC" id="2.7.11.1" evidence="8"/>
<evidence type="ECO:0000313" key="8">
    <source>
        <dbReference type="EMBL" id="MFC4294344.1"/>
    </source>
</evidence>
<dbReference type="GO" id="GO:0004674">
    <property type="term" value="F:protein serine/threonine kinase activity"/>
    <property type="evidence" value="ECO:0007669"/>
    <property type="project" value="UniProtKB-EC"/>
</dbReference>
<dbReference type="PANTHER" id="PTHR43289">
    <property type="entry name" value="MITOGEN-ACTIVATED PROTEIN KINASE KINASE KINASE 20-RELATED"/>
    <property type="match status" value="1"/>
</dbReference>
<feature type="compositionally biased region" description="Basic and acidic residues" evidence="5">
    <location>
        <begin position="1"/>
        <end position="10"/>
    </location>
</feature>